<feature type="region of interest" description="Disordered" evidence="2">
    <location>
        <begin position="368"/>
        <end position="404"/>
    </location>
</feature>
<reference evidence="4" key="1">
    <citation type="submission" date="2025-08" db="UniProtKB">
        <authorList>
            <consortium name="RefSeq"/>
        </authorList>
    </citation>
    <scope>IDENTIFICATION</scope>
</reference>
<keyword evidence="3" id="KW-1185">Reference proteome</keyword>
<feature type="coiled-coil region" evidence="1">
    <location>
        <begin position="328"/>
        <end position="367"/>
    </location>
</feature>
<proteinExistence type="predicted"/>
<evidence type="ECO:0000313" key="3">
    <source>
        <dbReference type="Proteomes" id="UP000515152"/>
    </source>
</evidence>
<name>A0A8M1KYB3_CLUHA</name>
<evidence type="ECO:0000313" key="4">
    <source>
        <dbReference type="RefSeq" id="XP_042566574.1"/>
    </source>
</evidence>
<dbReference type="KEGG" id="char:122133793"/>
<dbReference type="Proteomes" id="UP000515152">
    <property type="component" value="Chromosome 19"/>
</dbReference>
<dbReference type="GeneID" id="122133793"/>
<organism evidence="3 4">
    <name type="scientific">Clupea harengus</name>
    <name type="common">Atlantic herring</name>
    <dbReference type="NCBI Taxonomy" id="7950"/>
    <lineage>
        <taxon>Eukaryota</taxon>
        <taxon>Metazoa</taxon>
        <taxon>Chordata</taxon>
        <taxon>Craniata</taxon>
        <taxon>Vertebrata</taxon>
        <taxon>Euteleostomi</taxon>
        <taxon>Actinopterygii</taxon>
        <taxon>Neopterygii</taxon>
        <taxon>Teleostei</taxon>
        <taxon>Clupei</taxon>
        <taxon>Clupeiformes</taxon>
        <taxon>Clupeoidei</taxon>
        <taxon>Clupeidae</taxon>
        <taxon>Clupea</taxon>
    </lineage>
</organism>
<dbReference type="AlphaFoldDB" id="A0A8M1KYB3"/>
<gene>
    <name evidence="4" type="primary">LOC122133793</name>
</gene>
<accession>A0A8M1KYB3</accession>
<feature type="coiled-coil region" evidence="1">
    <location>
        <begin position="35"/>
        <end position="185"/>
    </location>
</feature>
<dbReference type="OrthoDB" id="8983619at2759"/>
<protein>
    <submittedName>
        <fullName evidence="4">Uncharacterized protein LOC122133793 isoform X1</fullName>
    </submittedName>
</protein>
<feature type="compositionally biased region" description="Basic residues" evidence="2">
    <location>
        <begin position="390"/>
        <end position="404"/>
    </location>
</feature>
<keyword evidence="1" id="KW-0175">Coiled coil</keyword>
<evidence type="ECO:0000256" key="2">
    <source>
        <dbReference type="SAM" id="MobiDB-lite"/>
    </source>
</evidence>
<evidence type="ECO:0000256" key="1">
    <source>
        <dbReference type="SAM" id="Coils"/>
    </source>
</evidence>
<dbReference type="RefSeq" id="XP_042566574.1">
    <property type="nucleotide sequence ID" value="XM_042710640.1"/>
</dbReference>
<sequence length="404" mass="47556">MDEFSASFHTQLTEPMRKELGSVLADQDEVVKMALSELLSDIEALEGDRRLEQQQWQTEKEKLKLEIEAARKEEQIKCQAAIEGMAARIKKENMERLEEREQMEAEHKSLIAKMKRDEEERETSSKKVTEALLKEVENLEASRDQQLKTMKEHYEEATSDMNLRLREKHERILSLEEERDEFKASVLKDSERWRRWTKEVEDLVLSGAVTTAVIKQRLMSELRTQAETWMFGNASESSTDGHMKSRNVPNVFLKWRIRNEWRKLQGNQAFLNDDLQVLYTCLYLSKLPFLICYALKSSKCNCVSVSTLLCFQNFCLSKEIETLILSTNAAQDKINQKYKKKIDKIRNEAKKKEAELVQAELKETSKLEKKKREKMERIQGTTLQAELKAEKKRQIKKQRERKRR</sequence>